<gene>
    <name evidence="4" type="primary">surA_2</name>
    <name evidence="4" type="ORF">ADICEAN_02209</name>
</gene>
<keyword evidence="2" id="KW-0732">Signal</keyword>
<organism evidence="4 5">
    <name type="scientific">Cesiribacter andamanensis AMV16</name>
    <dbReference type="NCBI Taxonomy" id="1279009"/>
    <lineage>
        <taxon>Bacteria</taxon>
        <taxon>Pseudomonadati</taxon>
        <taxon>Bacteroidota</taxon>
        <taxon>Cytophagia</taxon>
        <taxon>Cytophagales</taxon>
        <taxon>Cesiribacteraceae</taxon>
        <taxon>Cesiribacter</taxon>
    </lineage>
</organism>
<dbReference type="InterPro" id="IPR050245">
    <property type="entry name" value="PrsA_foldase"/>
</dbReference>
<keyword evidence="1 4" id="KW-0413">Isomerase</keyword>
<reference evidence="4 5" key="1">
    <citation type="journal article" date="2013" name="Genome Announc.">
        <title>Draft Genome Sequence of Cesiribacter andamanensis Strain AMV16T, Isolated from a Soil Sample from a Mud Volcano in the Andaman Islands, India.</title>
        <authorList>
            <person name="Shivaji S."/>
            <person name="Ara S."/>
            <person name="Begum Z."/>
            <person name="Srinivas T.N."/>
            <person name="Singh A."/>
            <person name="Kumar Pinnaka A."/>
        </authorList>
    </citation>
    <scope>NUCLEOTIDE SEQUENCE [LARGE SCALE GENOMIC DNA]</scope>
    <source>
        <strain evidence="4 5">AMV16</strain>
    </source>
</reference>
<comment type="caution">
    <text evidence="4">The sequence shown here is derived from an EMBL/GenBank/DDBJ whole genome shotgun (WGS) entry which is preliminary data.</text>
</comment>
<keyword evidence="1" id="KW-0697">Rotamase</keyword>
<dbReference type="eggNOG" id="COG0760">
    <property type="taxonomic scope" value="Bacteria"/>
</dbReference>
<dbReference type="PATRIC" id="fig|1279009.4.peg.2240"/>
<dbReference type="InterPro" id="IPR023058">
    <property type="entry name" value="PPIase_PpiC_CS"/>
</dbReference>
<dbReference type="Gene3D" id="3.10.50.40">
    <property type="match status" value="2"/>
</dbReference>
<feature type="domain" description="PpiC" evidence="3">
    <location>
        <begin position="129"/>
        <end position="231"/>
    </location>
</feature>
<dbReference type="InterPro" id="IPR046357">
    <property type="entry name" value="PPIase_dom_sf"/>
</dbReference>
<feature type="chain" id="PRO_5007921667" evidence="2">
    <location>
        <begin position="25"/>
        <end position="745"/>
    </location>
</feature>
<dbReference type="PROSITE" id="PS51257">
    <property type="entry name" value="PROKAR_LIPOPROTEIN"/>
    <property type="match status" value="1"/>
</dbReference>
<evidence type="ECO:0000313" key="4">
    <source>
        <dbReference type="EMBL" id="EMR02670.1"/>
    </source>
</evidence>
<feature type="domain" description="PpiC" evidence="3">
    <location>
        <begin position="236"/>
        <end position="339"/>
    </location>
</feature>
<dbReference type="EC" id="5.2.1.8" evidence="4"/>
<dbReference type="GO" id="GO:0003755">
    <property type="term" value="F:peptidyl-prolyl cis-trans isomerase activity"/>
    <property type="evidence" value="ECO:0007669"/>
    <property type="project" value="UniProtKB-KW"/>
</dbReference>
<dbReference type="SUPFAM" id="SSF109998">
    <property type="entry name" value="Triger factor/SurA peptide-binding domain-like"/>
    <property type="match status" value="1"/>
</dbReference>
<dbReference type="RefSeq" id="WP_009195602.1">
    <property type="nucleotide sequence ID" value="NZ_AODQ01000050.1"/>
</dbReference>
<dbReference type="OrthoDB" id="14196at2"/>
<dbReference type="PANTHER" id="PTHR47245">
    <property type="entry name" value="PEPTIDYLPROLYL ISOMERASE"/>
    <property type="match status" value="1"/>
</dbReference>
<dbReference type="InterPro" id="IPR027304">
    <property type="entry name" value="Trigger_fact/SurA_dom_sf"/>
</dbReference>
<feature type="signal peptide" evidence="2">
    <location>
        <begin position="1"/>
        <end position="24"/>
    </location>
</feature>
<dbReference type="SUPFAM" id="SSF54534">
    <property type="entry name" value="FKBP-like"/>
    <property type="match status" value="2"/>
</dbReference>
<dbReference type="eggNOG" id="COG2885">
    <property type="taxonomic scope" value="Bacteria"/>
</dbReference>
<evidence type="ECO:0000259" key="3">
    <source>
        <dbReference type="PROSITE" id="PS50198"/>
    </source>
</evidence>
<dbReference type="PROSITE" id="PS01096">
    <property type="entry name" value="PPIC_PPIASE_1"/>
    <property type="match status" value="1"/>
</dbReference>
<evidence type="ECO:0000313" key="5">
    <source>
        <dbReference type="Proteomes" id="UP000011910"/>
    </source>
</evidence>
<proteinExistence type="predicted"/>
<dbReference type="EMBL" id="AODQ01000050">
    <property type="protein sequence ID" value="EMR02670.1"/>
    <property type="molecule type" value="Genomic_DNA"/>
</dbReference>
<dbReference type="PROSITE" id="PS50198">
    <property type="entry name" value="PPIC_PPIASE_2"/>
    <property type="match status" value="2"/>
</dbReference>
<sequence>MKNTYWLALCCLLLAACKSQQPSADNATTTPTLFSIAGEPVSEREFLYVYNKNNISRDTTLQPTEDLRQYLDLYINFKLKVREAREKGLHQQASFQEELDSYKKQLARPYLTESSVTEQLVNEAYQRMATEINASHILIAVNPGAAPADTLAAYQKAQDMRQRAQQGADFGDLARRFSDDPSAQSNRGNLGYFTALQMVYPFENTAYTTPVGAVSAPVRTRFGYHVLKVHDKRPSQGKIKVAHLMVRTQPEMSAEEQAAAKARVDALYQQLQQGESWEALVRQFSEDRSTAPKGGELQPFSTGQMIPEFEKVAFTLKEKGSIAPPVQTPYGWHIIKLLEREGLPPLDDIRDELEARVSRDSRSQLQEEALIARLKKENGFSENKAALQALLQQADSSLLQGSWNYQPAPEVASQLLFSLADSSYTTGDFVAWLSEHPYNRQAAAPETLLNRLYQDWQKEEIIAYEEAHLEEKYEDYRMLVQEYHDGILLFQLMEENVWAKALEDTTGLQQFFAQHQQNYQWQERIEGLVLNAANETILQQAETLLASPPYRVASKTLAEPVAEKGALTPQSRRELGMLMASMLQRQDLQLQIEAPQETAALFRSHLQESGFEASRYKLTQPAKKQPVSLSLLSSSPLALEQRFNAREPLNLQVISGPFERGDHPVVDAIRWQPGRYRLAQDGRQYLVVVQEVVPPGPKTLDQARGQAITDYQHYLEQQWVARLRDTYEVRVNKKELDNLLERQKN</sequence>
<name>M7NLL1_9BACT</name>
<dbReference type="PANTHER" id="PTHR47245:SF2">
    <property type="entry name" value="PEPTIDYL-PROLYL CIS-TRANS ISOMERASE HP_0175-RELATED"/>
    <property type="match status" value="1"/>
</dbReference>
<evidence type="ECO:0000256" key="1">
    <source>
        <dbReference type="PROSITE-ProRule" id="PRU00278"/>
    </source>
</evidence>
<accession>M7NLL1</accession>
<dbReference type="AlphaFoldDB" id="M7NLL1"/>
<keyword evidence="5" id="KW-1185">Reference proteome</keyword>
<dbReference type="Pfam" id="PF13616">
    <property type="entry name" value="Rotamase_3"/>
    <property type="match status" value="1"/>
</dbReference>
<dbReference type="InterPro" id="IPR000297">
    <property type="entry name" value="PPIase_PpiC"/>
</dbReference>
<evidence type="ECO:0000256" key="2">
    <source>
        <dbReference type="SAM" id="SignalP"/>
    </source>
</evidence>
<protein>
    <submittedName>
        <fullName evidence="4">Peptidyl-prolyl cis-trans isomerase surA</fullName>
        <ecNumber evidence="4">5.2.1.8</ecNumber>
    </submittedName>
</protein>
<dbReference type="STRING" id="1279009.ADICEAN_02209"/>
<dbReference type="Proteomes" id="UP000011910">
    <property type="component" value="Unassembled WGS sequence"/>
</dbReference>
<dbReference type="Pfam" id="PF00639">
    <property type="entry name" value="Rotamase"/>
    <property type="match status" value="1"/>
</dbReference>